<dbReference type="PANTHER" id="PTHR11364">
    <property type="entry name" value="THIOSULFATE SULFERTANSFERASE"/>
    <property type="match status" value="1"/>
</dbReference>
<dbReference type="Gene3D" id="3.40.250.10">
    <property type="entry name" value="Rhodanese-like domain"/>
    <property type="match status" value="2"/>
</dbReference>
<evidence type="ECO:0000256" key="1">
    <source>
        <dbReference type="ARBA" id="ARBA00022679"/>
    </source>
</evidence>
<dbReference type="Pfam" id="PF00581">
    <property type="entry name" value="Rhodanese"/>
    <property type="match status" value="2"/>
</dbReference>
<evidence type="ECO:0000313" key="4">
    <source>
        <dbReference type="EMBL" id="MCE8020049.1"/>
    </source>
</evidence>
<dbReference type="SMART" id="SM00450">
    <property type="entry name" value="RHOD"/>
    <property type="match status" value="2"/>
</dbReference>
<keyword evidence="2" id="KW-0677">Repeat</keyword>
<dbReference type="InterPro" id="IPR045078">
    <property type="entry name" value="TST/MPST-like"/>
</dbReference>
<reference evidence="4 5" key="1">
    <citation type="journal article" date="2021" name="Front. Microbiol.">
        <title>Aerobic Denitrification and Heterotrophic Sulfur Oxidation in the Genus Halomonas Revealed by Six Novel Species Characterizations and Genome-Based Analysis.</title>
        <authorList>
            <person name="Wang L."/>
            <person name="Shao Z."/>
        </authorList>
    </citation>
    <scope>NUCLEOTIDE SEQUENCE [LARGE SCALE GENOMIC DNA]</scope>
    <source>
        <strain evidence="4 5">MCCC 1A11036</strain>
    </source>
</reference>
<dbReference type="InterPro" id="IPR001763">
    <property type="entry name" value="Rhodanese-like_dom"/>
</dbReference>
<dbReference type="CDD" id="cd01449">
    <property type="entry name" value="TST_Repeat_2"/>
    <property type="match status" value="1"/>
</dbReference>
<dbReference type="Proteomes" id="UP001320122">
    <property type="component" value="Unassembled WGS sequence"/>
</dbReference>
<evidence type="ECO:0000259" key="3">
    <source>
        <dbReference type="PROSITE" id="PS50206"/>
    </source>
</evidence>
<proteinExistence type="predicted"/>
<feature type="domain" description="Rhodanese" evidence="3">
    <location>
        <begin position="17"/>
        <end position="137"/>
    </location>
</feature>
<name>A0ABS9AE96_9GAMM</name>
<protein>
    <submittedName>
        <fullName evidence="4">Sulfurtransferase</fullName>
    </submittedName>
</protein>
<gene>
    <name evidence="4" type="ORF">HOP51_07960</name>
</gene>
<dbReference type="RefSeq" id="WP_234273420.1">
    <property type="nucleotide sequence ID" value="NZ_JABFTT010000005.1"/>
</dbReference>
<keyword evidence="1" id="KW-0808">Transferase</keyword>
<sequence>MRQVLITANELAESLHNRVPPLVLDCRARLGDGDAGRRLWEAGHVPGSLHLDLDRDLAAAPGEGGRHPLPTPEAFTATLQRLGVSPDRPVVVLDDMGGQLAAARAWWMLAVWAGHPDVRVLDGGLHAWQEAGGELVLEQEASPGPSQWQPIFDTGACLDADRVFSGRELKVDARSEERFRGEAEPIDPVAGHIPGAVCRPSAANLNEAGRFKGAETLEAELPRDDAIVAYCGSGVTACHNILAYAIAGRPLPRLYPGSWSEWVRDPSRPVARSTNRS</sequence>
<dbReference type="CDD" id="cd01448">
    <property type="entry name" value="TST_Repeat_1"/>
    <property type="match status" value="1"/>
</dbReference>
<dbReference type="PANTHER" id="PTHR11364:SF27">
    <property type="entry name" value="SULFURTRANSFERASE"/>
    <property type="match status" value="1"/>
</dbReference>
<evidence type="ECO:0000256" key="2">
    <source>
        <dbReference type="ARBA" id="ARBA00022737"/>
    </source>
</evidence>
<evidence type="ECO:0000313" key="5">
    <source>
        <dbReference type="Proteomes" id="UP001320122"/>
    </source>
</evidence>
<feature type="domain" description="Rhodanese" evidence="3">
    <location>
        <begin position="171"/>
        <end position="271"/>
    </location>
</feature>
<dbReference type="PROSITE" id="PS50206">
    <property type="entry name" value="RHODANESE_3"/>
    <property type="match status" value="2"/>
</dbReference>
<keyword evidence="5" id="KW-1185">Reference proteome</keyword>
<organism evidence="4 5">
    <name type="scientific">Billgrantia zhangzhouensis</name>
    <dbReference type="NCBI Taxonomy" id="2733481"/>
    <lineage>
        <taxon>Bacteria</taxon>
        <taxon>Pseudomonadati</taxon>
        <taxon>Pseudomonadota</taxon>
        <taxon>Gammaproteobacteria</taxon>
        <taxon>Oceanospirillales</taxon>
        <taxon>Halomonadaceae</taxon>
        <taxon>Billgrantia</taxon>
    </lineage>
</organism>
<dbReference type="SUPFAM" id="SSF52821">
    <property type="entry name" value="Rhodanese/Cell cycle control phosphatase"/>
    <property type="match status" value="2"/>
</dbReference>
<accession>A0ABS9AE96</accession>
<comment type="caution">
    <text evidence="4">The sequence shown here is derived from an EMBL/GenBank/DDBJ whole genome shotgun (WGS) entry which is preliminary data.</text>
</comment>
<dbReference type="InterPro" id="IPR036873">
    <property type="entry name" value="Rhodanese-like_dom_sf"/>
</dbReference>
<dbReference type="EMBL" id="JABFTT010000005">
    <property type="protein sequence ID" value="MCE8020049.1"/>
    <property type="molecule type" value="Genomic_DNA"/>
</dbReference>